<accession>A0A2N9JB08</accession>
<proteinExistence type="predicted"/>
<dbReference type="InterPro" id="IPR011032">
    <property type="entry name" value="GroES-like_sf"/>
</dbReference>
<evidence type="ECO:0000259" key="5">
    <source>
        <dbReference type="Pfam" id="PF08240"/>
    </source>
</evidence>
<dbReference type="RefSeq" id="WP_105184597.1">
    <property type="nucleotide sequence ID" value="NZ_BAAAGO010000019.1"/>
</dbReference>
<feature type="domain" description="Alcohol dehydrogenase-like N-terminal" evidence="5">
    <location>
        <begin position="24"/>
        <end position="90"/>
    </location>
</feature>
<evidence type="ECO:0000256" key="3">
    <source>
        <dbReference type="ARBA" id="ARBA00022833"/>
    </source>
</evidence>
<sequence length="105" mass="10744">MKALVLAEFGRLDVVEYPDPVAASGEVLVAIAHTGICGTDLHGYTGANGRRVPGMVMGHETAGVVAAVGDGISGFAPGQVVTVNPVVVPTDDAQAWRGREQQHPG</sequence>
<keyword evidence="4" id="KW-0560">Oxidoreductase</keyword>
<dbReference type="InterPro" id="IPR013154">
    <property type="entry name" value="ADH-like_N"/>
</dbReference>
<name>A0A2N9JB08_9ACTN</name>
<dbReference type="Proteomes" id="UP000238164">
    <property type="component" value="Chromosome 1"/>
</dbReference>
<dbReference type="SUPFAM" id="SSF50129">
    <property type="entry name" value="GroES-like"/>
    <property type="match status" value="1"/>
</dbReference>
<dbReference type="PANTHER" id="PTHR43401:SF2">
    <property type="entry name" value="L-THREONINE 3-DEHYDROGENASE"/>
    <property type="match status" value="1"/>
</dbReference>
<evidence type="ECO:0000313" key="6">
    <source>
        <dbReference type="EMBL" id="SPD85337.1"/>
    </source>
</evidence>
<dbReference type="GO" id="GO:0016491">
    <property type="term" value="F:oxidoreductase activity"/>
    <property type="evidence" value="ECO:0007669"/>
    <property type="project" value="UniProtKB-KW"/>
</dbReference>
<keyword evidence="7" id="KW-1185">Reference proteome</keyword>
<evidence type="ECO:0000256" key="1">
    <source>
        <dbReference type="ARBA" id="ARBA00001947"/>
    </source>
</evidence>
<dbReference type="EMBL" id="LT985188">
    <property type="protein sequence ID" value="SPD85337.1"/>
    <property type="molecule type" value="Genomic_DNA"/>
</dbReference>
<reference evidence="6 7" key="1">
    <citation type="submission" date="2018-02" db="EMBL/GenBank/DDBJ databases">
        <authorList>
            <person name="Cohen D.B."/>
            <person name="Kent A.D."/>
        </authorList>
    </citation>
    <scope>NUCLEOTIDE SEQUENCE [LARGE SCALE GENOMIC DNA]</scope>
    <source>
        <strain evidence="6">1</strain>
    </source>
</reference>
<dbReference type="Pfam" id="PF08240">
    <property type="entry name" value="ADH_N"/>
    <property type="match status" value="1"/>
</dbReference>
<protein>
    <submittedName>
        <fullName evidence="6">Zinc-binding alcohol dehydrogenase</fullName>
    </submittedName>
</protein>
<keyword evidence="2" id="KW-0479">Metal-binding</keyword>
<dbReference type="InterPro" id="IPR002328">
    <property type="entry name" value="ADH_Zn_CS"/>
</dbReference>
<gene>
    <name evidence="6" type="ORF">MPLG2_0301</name>
</gene>
<evidence type="ECO:0000256" key="4">
    <source>
        <dbReference type="ARBA" id="ARBA00023002"/>
    </source>
</evidence>
<dbReference type="GO" id="GO:0008270">
    <property type="term" value="F:zinc ion binding"/>
    <property type="evidence" value="ECO:0007669"/>
    <property type="project" value="InterPro"/>
</dbReference>
<dbReference type="AlphaFoldDB" id="A0A2N9JB08"/>
<dbReference type="PROSITE" id="PS00059">
    <property type="entry name" value="ADH_ZINC"/>
    <property type="match status" value="1"/>
</dbReference>
<dbReference type="KEGG" id="mgg:MPLG2_0301"/>
<keyword evidence="3" id="KW-0862">Zinc</keyword>
<dbReference type="PANTHER" id="PTHR43401">
    <property type="entry name" value="L-THREONINE 3-DEHYDROGENASE"/>
    <property type="match status" value="1"/>
</dbReference>
<comment type="cofactor">
    <cofactor evidence="1">
        <name>Zn(2+)</name>
        <dbReference type="ChEBI" id="CHEBI:29105"/>
    </cofactor>
</comment>
<evidence type="ECO:0000256" key="2">
    <source>
        <dbReference type="ARBA" id="ARBA00022723"/>
    </source>
</evidence>
<dbReference type="Gene3D" id="3.90.180.10">
    <property type="entry name" value="Medium-chain alcohol dehydrogenases, catalytic domain"/>
    <property type="match status" value="1"/>
</dbReference>
<organism evidence="6 7">
    <name type="scientific">Micropruina glycogenica</name>
    <dbReference type="NCBI Taxonomy" id="75385"/>
    <lineage>
        <taxon>Bacteria</taxon>
        <taxon>Bacillati</taxon>
        <taxon>Actinomycetota</taxon>
        <taxon>Actinomycetes</taxon>
        <taxon>Propionibacteriales</taxon>
        <taxon>Nocardioidaceae</taxon>
        <taxon>Micropruina</taxon>
    </lineage>
</organism>
<dbReference type="InterPro" id="IPR050129">
    <property type="entry name" value="Zn_alcohol_dh"/>
</dbReference>
<evidence type="ECO:0000313" key="7">
    <source>
        <dbReference type="Proteomes" id="UP000238164"/>
    </source>
</evidence>
<dbReference type="OrthoDB" id="9797931at2"/>